<organism evidence="1 2">
    <name type="scientific">Vagococcus bubulae</name>
    <dbReference type="NCBI Taxonomy" id="1977868"/>
    <lineage>
        <taxon>Bacteria</taxon>
        <taxon>Bacillati</taxon>
        <taxon>Bacillota</taxon>
        <taxon>Bacilli</taxon>
        <taxon>Lactobacillales</taxon>
        <taxon>Enterococcaceae</taxon>
        <taxon>Vagococcus</taxon>
    </lineage>
</organism>
<accession>A0A429ZAU3</accession>
<evidence type="ECO:0008006" key="3">
    <source>
        <dbReference type="Google" id="ProtNLM"/>
    </source>
</evidence>
<reference evidence="1 2" key="1">
    <citation type="submission" date="2017-05" db="EMBL/GenBank/DDBJ databases">
        <title>Vagococcus spp. assemblies.</title>
        <authorList>
            <person name="Gulvik C.A."/>
        </authorList>
    </citation>
    <scope>NUCLEOTIDE SEQUENCE [LARGE SCALE GENOMIC DNA]</scope>
    <source>
        <strain evidence="1 2">SS1994</strain>
    </source>
</reference>
<dbReference type="Pfam" id="PF15980">
    <property type="entry name" value="ComGF"/>
    <property type="match status" value="1"/>
</dbReference>
<evidence type="ECO:0000313" key="1">
    <source>
        <dbReference type="EMBL" id="RST90786.1"/>
    </source>
</evidence>
<dbReference type="Proteomes" id="UP000288490">
    <property type="component" value="Unassembled WGS sequence"/>
</dbReference>
<protein>
    <recommendedName>
        <fullName evidence="3">Competence protein ComGF</fullName>
    </recommendedName>
</protein>
<keyword evidence="2" id="KW-1185">Reference proteome</keyword>
<evidence type="ECO:0000313" key="2">
    <source>
        <dbReference type="Proteomes" id="UP000288490"/>
    </source>
</evidence>
<sequence length="120" mass="14019">MTGLLLFLTPFIKQVNRLWEYQEDASYLEVQIGKRQLEHEIEALTLLEVKPAALVYKKVVDGKADERIVFDMYEDKLRKKPGFQPIIVGLKSVSFIEFDSLIEMTLVTLEGEEYVYFLKK</sequence>
<comment type="caution">
    <text evidence="1">The sequence shown here is derived from an EMBL/GenBank/DDBJ whole genome shotgun (WGS) entry which is preliminary data.</text>
</comment>
<dbReference type="AlphaFoldDB" id="A0A429ZAU3"/>
<name>A0A429ZAU3_9ENTE</name>
<dbReference type="InterPro" id="IPR016977">
    <property type="entry name" value="ComGF"/>
</dbReference>
<dbReference type="OrthoDB" id="2200271at2"/>
<gene>
    <name evidence="1" type="ORF">CBF36_11010</name>
</gene>
<dbReference type="EMBL" id="NGJT01000030">
    <property type="protein sequence ID" value="RST90786.1"/>
    <property type="molecule type" value="Genomic_DNA"/>
</dbReference>
<proteinExistence type="predicted"/>